<feature type="non-terminal residue" evidence="1">
    <location>
        <position position="131"/>
    </location>
</feature>
<dbReference type="EMBL" id="CAUYUJ010015605">
    <property type="protein sequence ID" value="CAK0856122.1"/>
    <property type="molecule type" value="Genomic_DNA"/>
</dbReference>
<comment type="caution">
    <text evidence="1">The sequence shown here is derived from an EMBL/GenBank/DDBJ whole genome shotgun (WGS) entry which is preliminary data.</text>
</comment>
<dbReference type="Proteomes" id="UP001189429">
    <property type="component" value="Unassembled WGS sequence"/>
</dbReference>
<keyword evidence="2" id="KW-1185">Reference proteome</keyword>
<proteinExistence type="predicted"/>
<reference evidence="1" key="1">
    <citation type="submission" date="2023-10" db="EMBL/GenBank/DDBJ databases">
        <authorList>
            <person name="Chen Y."/>
            <person name="Shah S."/>
            <person name="Dougan E. K."/>
            <person name="Thang M."/>
            <person name="Chan C."/>
        </authorList>
    </citation>
    <scope>NUCLEOTIDE SEQUENCE [LARGE SCALE GENOMIC DNA]</scope>
</reference>
<evidence type="ECO:0000313" key="2">
    <source>
        <dbReference type="Proteomes" id="UP001189429"/>
    </source>
</evidence>
<name>A0ABN9UBV5_9DINO</name>
<protein>
    <submittedName>
        <fullName evidence="1">Uncharacterized protein</fullName>
    </submittedName>
</protein>
<feature type="non-terminal residue" evidence="1">
    <location>
        <position position="1"/>
    </location>
</feature>
<organism evidence="1 2">
    <name type="scientific">Prorocentrum cordatum</name>
    <dbReference type="NCBI Taxonomy" id="2364126"/>
    <lineage>
        <taxon>Eukaryota</taxon>
        <taxon>Sar</taxon>
        <taxon>Alveolata</taxon>
        <taxon>Dinophyceae</taxon>
        <taxon>Prorocentrales</taxon>
        <taxon>Prorocentraceae</taxon>
        <taxon>Prorocentrum</taxon>
    </lineage>
</organism>
<evidence type="ECO:0000313" key="1">
    <source>
        <dbReference type="EMBL" id="CAK0856122.1"/>
    </source>
</evidence>
<gene>
    <name evidence="1" type="ORF">PCOR1329_LOCUS46584</name>
</gene>
<sequence length="131" mass="14360">AEGMVHWMNNRPVKMSHSSFGSGEGAECANVGGLRKLCADLGAQATFCEWVVVPGLELNVASRFFKSWGCWISQWNVRSKGLSRDKKRNDIKTIVGESSVAERFPDRALVVLAGDFAERLRPLRPGLPGGE</sequence>
<accession>A0ABN9UBV5</accession>